<dbReference type="InterPro" id="IPR033983">
    <property type="entry name" value="Thiazole_synthase_ThiG"/>
</dbReference>
<dbReference type="InterPro" id="IPR013785">
    <property type="entry name" value="Aldolase_TIM"/>
</dbReference>
<evidence type="ECO:0000256" key="6">
    <source>
        <dbReference type="ARBA" id="ARBA00023270"/>
    </source>
</evidence>
<keyword evidence="5" id="KW-0784">Thiamine biosynthesis</keyword>
<dbReference type="EC" id="2.8.1.10" evidence="3"/>
<name>A0ABX0Z831_9ACTN</name>
<evidence type="ECO:0000313" key="9">
    <source>
        <dbReference type="EMBL" id="NJP33628.1"/>
    </source>
</evidence>
<protein>
    <recommendedName>
        <fullName evidence="3">thiazole synthase</fullName>
        <ecNumber evidence="3">2.8.1.10</ecNumber>
    </recommendedName>
</protein>
<dbReference type="Proteomes" id="UP000783871">
    <property type="component" value="Unassembled WGS sequence"/>
</dbReference>
<dbReference type="Gene3D" id="3.20.20.70">
    <property type="entry name" value="Aldolase class I"/>
    <property type="match status" value="1"/>
</dbReference>
<dbReference type="EMBL" id="JAATEO010000017">
    <property type="protein sequence ID" value="NJP33628.1"/>
    <property type="molecule type" value="Genomic_DNA"/>
</dbReference>
<keyword evidence="10" id="KW-1185">Reference proteome</keyword>
<evidence type="ECO:0000256" key="5">
    <source>
        <dbReference type="ARBA" id="ARBA00022977"/>
    </source>
</evidence>
<gene>
    <name evidence="9" type="ORF">HCJ94_16975</name>
</gene>
<keyword evidence="4" id="KW-0808">Transferase</keyword>
<evidence type="ECO:0000256" key="1">
    <source>
        <dbReference type="ARBA" id="ARBA00002834"/>
    </source>
</evidence>
<dbReference type="InterPro" id="IPR008867">
    <property type="entry name" value="ThiG"/>
</dbReference>
<sequence length="257" mass="27682">MSVETLPERDLAKPWLVLGGRELTSRLLVGIEQYTEPAVVRQVLEVTGSQIFITTVDPDNRRSSLLLSDLDDELTLDRYLWVGTTSFARSADSAWRTVEILHDSYGIEVFKLDVRDGTNLPDNRATIDTTGRLREAGYEVLPFILPDLDTARALESLGCSALRVMAAPVASGRGVPDPAPIRRIIDEVGIPVVVEGGLGSARHVTLAMELGAAAVLVNTALVQAKEPLTMAAAMRYAVSAGRLSYLAGAMPGDEIPT</sequence>
<reference evidence="9 10" key="1">
    <citation type="submission" date="2020-03" db="EMBL/GenBank/DDBJ databases">
        <title>WGS of actinomycetes isolated from Thailand.</title>
        <authorList>
            <person name="Thawai C."/>
        </authorList>
    </citation>
    <scope>NUCLEOTIDE SEQUENCE [LARGE SCALE GENOMIC DNA]</scope>
    <source>
        <strain evidence="9 10">HSS6-12</strain>
    </source>
</reference>
<keyword evidence="6" id="KW-0704">Schiff base</keyword>
<dbReference type="PANTHER" id="PTHR34266:SF2">
    <property type="entry name" value="THIAZOLE SYNTHASE"/>
    <property type="match status" value="1"/>
</dbReference>
<evidence type="ECO:0000313" key="10">
    <source>
        <dbReference type="Proteomes" id="UP000783871"/>
    </source>
</evidence>
<feature type="domain" description="Thiazole synthase ThiG" evidence="8">
    <location>
        <begin position="18"/>
        <end position="252"/>
    </location>
</feature>
<comment type="function">
    <text evidence="1">Catalyzes the rearrangement of 1-deoxy-D-xylulose 5-phosphate (DXP) to produce the thiazole phosphate moiety of thiamine. Sulfur is provided by the thiocarboxylate moiety of the carrier protein ThiS. In vitro, sulfur can be provided by H(2)S.</text>
</comment>
<comment type="catalytic activity">
    <reaction evidence="7">
        <text>[ThiS sulfur-carrier protein]-C-terminal-Gly-aminoethanethioate + 2-iminoacetate + 1-deoxy-D-xylulose 5-phosphate = [ThiS sulfur-carrier protein]-C-terminal Gly-Gly + 2-[(2R,5Z)-2-carboxy-4-methylthiazol-5(2H)-ylidene]ethyl phosphate + 2 H2O + H(+)</text>
        <dbReference type="Rhea" id="RHEA:26297"/>
        <dbReference type="Rhea" id="RHEA-COMP:12909"/>
        <dbReference type="Rhea" id="RHEA-COMP:19908"/>
        <dbReference type="ChEBI" id="CHEBI:15377"/>
        <dbReference type="ChEBI" id="CHEBI:15378"/>
        <dbReference type="ChEBI" id="CHEBI:57792"/>
        <dbReference type="ChEBI" id="CHEBI:62899"/>
        <dbReference type="ChEBI" id="CHEBI:77846"/>
        <dbReference type="ChEBI" id="CHEBI:90778"/>
        <dbReference type="ChEBI" id="CHEBI:232372"/>
        <dbReference type="EC" id="2.8.1.10"/>
    </reaction>
</comment>
<dbReference type="SUPFAM" id="SSF110399">
    <property type="entry name" value="ThiG-like"/>
    <property type="match status" value="1"/>
</dbReference>
<proteinExistence type="predicted"/>
<accession>A0ABX0Z831</accession>
<evidence type="ECO:0000256" key="7">
    <source>
        <dbReference type="ARBA" id="ARBA00049897"/>
    </source>
</evidence>
<evidence type="ECO:0000256" key="4">
    <source>
        <dbReference type="ARBA" id="ARBA00022679"/>
    </source>
</evidence>
<comment type="pathway">
    <text evidence="2">Cofactor biosynthesis; thiamine diphosphate biosynthesis.</text>
</comment>
<comment type="caution">
    <text evidence="9">The sequence shown here is derived from an EMBL/GenBank/DDBJ whole genome shotgun (WGS) entry which is preliminary data.</text>
</comment>
<organism evidence="9 10">
    <name type="scientific">Micromonospora thermarum</name>
    <dbReference type="NCBI Taxonomy" id="2720024"/>
    <lineage>
        <taxon>Bacteria</taxon>
        <taxon>Bacillati</taxon>
        <taxon>Actinomycetota</taxon>
        <taxon>Actinomycetes</taxon>
        <taxon>Micromonosporales</taxon>
        <taxon>Micromonosporaceae</taxon>
        <taxon>Micromonospora</taxon>
    </lineage>
</organism>
<evidence type="ECO:0000259" key="8">
    <source>
        <dbReference type="Pfam" id="PF05690"/>
    </source>
</evidence>
<dbReference type="PANTHER" id="PTHR34266">
    <property type="entry name" value="THIAZOLE SYNTHASE"/>
    <property type="match status" value="1"/>
</dbReference>
<evidence type="ECO:0000256" key="2">
    <source>
        <dbReference type="ARBA" id="ARBA00004948"/>
    </source>
</evidence>
<evidence type="ECO:0000256" key="3">
    <source>
        <dbReference type="ARBA" id="ARBA00011960"/>
    </source>
</evidence>
<dbReference type="Pfam" id="PF05690">
    <property type="entry name" value="ThiG"/>
    <property type="match status" value="1"/>
</dbReference>